<dbReference type="InterPro" id="IPR012854">
    <property type="entry name" value="Cu_amine_oxidase-like_N"/>
</dbReference>
<dbReference type="SUPFAM" id="SSF55383">
    <property type="entry name" value="Copper amine oxidase, domain N"/>
    <property type="match status" value="1"/>
</dbReference>
<dbReference type="Gene3D" id="3.30.457.10">
    <property type="entry name" value="Copper amine oxidase-like, N-terminal domain"/>
    <property type="match status" value="1"/>
</dbReference>
<dbReference type="Proteomes" id="UP000316882">
    <property type="component" value="Unassembled WGS sequence"/>
</dbReference>
<proteinExistence type="predicted"/>
<dbReference type="STRING" id="54914.AV540_09935"/>
<organism evidence="2 3">
    <name type="scientific">Brevibacillus parabrevis</name>
    <dbReference type="NCBI Taxonomy" id="54914"/>
    <lineage>
        <taxon>Bacteria</taxon>
        <taxon>Bacillati</taxon>
        <taxon>Bacillota</taxon>
        <taxon>Bacilli</taxon>
        <taxon>Bacillales</taxon>
        <taxon>Paenibacillaceae</taxon>
        <taxon>Brevibacillus</taxon>
    </lineage>
</organism>
<sequence length="201" mass="23101">MRKFLSGFIVGGVLFTSISVFAEPLHQIAVSFNIKDVIVDGQKLPLAKQALNYKGTTYVPLRPLAESLGYTTKWNPEKQNVEVMKAKITRLLSSEEIKQAFKDNGLPLNPAKLSYFPLNKKTPESYQIGEMEHLHIYVYESYEERVRGRLEFEVIRERTDMIVPFIYEVDNALIFYVPFNTELNLHKKVDAAIAKLKDKKS</sequence>
<reference evidence="2 3" key="1">
    <citation type="submission" date="2019-06" db="EMBL/GenBank/DDBJ databases">
        <title>Whole genome shotgun sequence of Brevibacillus parabrevis NBRC 12334.</title>
        <authorList>
            <person name="Hosoyama A."/>
            <person name="Uohara A."/>
            <person name="Ohji S."/>
            <person name="Ichikawa N."/>
        </authorList>
    </citation>
    <scope>NUCLEOTIDE SEQUENCE [LARGE SCALE GENOMIC DNA]</scope>
    <source>
        <strain evidence="2 3">NBRC 12334</strain>
    </source>
</reference>
<gene>
    <name evidence="2" type="ORF">BPA01_42250</name>
</gene>
<keyword evidence="3" id="KW-1185">Reference proteome</keyword>
<evidence type="ECO:0000313" key="3">
    <source>
        <dbReference type="Proteomes" id="UP000316882"/>
    </source>
</evidence>
<evidence type="ECO:0000259" key="1">
    <source>
        <dbReference type="Pfam" id="PF07833"/>
    </source>
</evidence>
<comment type="caution">
    <text evidence="2">The sequence shown here is derived from an EMBL/GenBank/DDBJ whole genome shotgun (WGS) entry which is preliminary data.</text>
</comment>
<dbReference type="RefSeq" id="WP_122965954.1">
    <property type="nucleotide sequence ID" value="NZ_BJMH01000025.1"/>
</dbReference>
<dbReference type="InterPro" id="IPR036582">
    <property type="entry name" value="Mao_N_sf"/>
</dbReference>
<dbReference type="Pfam" id="PF07833">
    <property type="entry name" value="Cu_amine_oxidN1"/>
    <property type="match status" value="1"/>
</dbReference>
<dbReference type="AlphaFoldDB" id="A0A4Y3PP32"/>
<feature type="domain" description="Copper amine oxidase-like N-terminal" evidence="1">
    <location>
        <begin position="39"/>
        <end position="89"/>
    </location>
</feature>
<accession>A0A4Y3PP32</accession>
<name>A0A4Y3PP32_BREPA</name>
<evidence type="ECO:0000313" key="2">
    <source>
        <dbReference type="EMBL" id="GEB34645.1"/>
    </source>
</evidence>
<dbReference type="EMBL" id="BJMH01000025">
    <property type="protein sequence ID" value="GEB34645.1"/>
    <property type="molecule type" value="Genomic_DNA"/>
</dbReference>
<protein>
    <recommendedName>
        <fullName evidence="1">Copper amine oxidase-like N-terminal domain-containing protein</fullName>
    </recommendedName>
</protein>